<accession>A0ABN3MNA0</accession>
<gene>
    <name evidence="1" type="ORF">GCM10010276_56160</name>
</gene>
<comment type="caution">
    <text evidence="1">The sequence shown here is derived from an EMBL/GenBank/DDBJ whole genome shotgun (WGS) entry which is preliminary data.</text>
</comment>
<evidence type="ECO:0000313" key="2">
    <source>
        <dbReference type="Proteomes" id="UP001501777"/>
    </source>
</evidence>
<evidence type="ECO:0000313" key="1">
    <source>
        <dbReference type="EMBL" id="GAA2504903.1"/>
    </source>
</evidence>
<sequence length="92" mass="9657">MAGPLSQAVLRVGGEQITVTVVLARFAPAEREWGGVLLGVPVRVGSAAEHGQKVWLCFPHGQERLIHLAGLMPMDEGGHSMAFLGEGTVPSS</sequence>
<proteinExistence type="predicted"/>
<keyword evidence="2" id="KW-1185">Reference proteome</keyword>
<name>A0ABN3MNA0_STRLO</name>
<organism evidence="1 2">
    <name type="scientific">Streptomyces longisporus</name>
    <dbReference type="NCBI Taxonomy" id="1948"/>
    <lineage>
        <taxon>Bacteria</taxon>
        <taxon>Bacillati</taxon>
        <taxon>Actinomycetota</taxon>
        <taxon>Actinomycetes</taxon>
        <taxon>Kitasatosporales</taxon>
        <taxon>Streptomycetaceae</taxon>
        <taxon>Streptomyces</taxon>
    </lineage>
</organism>
<dbReference type="EMBL" id="BAAASG010000012">
    <property type="protein sequence ID" value="GAA2504903.1"/>
    <property type="molecule type" value="Genomic_DNA"/>
</dbReference>
<reference evidence="1 2" key="1">
    <citation type="journal article" date="2019" name="Int. J. Syst. Evol. Microbiol.">
        <title>The Global Catalogue of Microorganisms (GCM) 10K type strain sequencing project: providing services to taxonomists for standard genome sequencing and annotation.</title>
        <authorList>
            <consortium name="The Broad Institute Genomics Platform"/>
            <consortium name="The Broad Institute Genome Sequencing Center for Infectious Disease"/>
            <person name="Wu L."/>
            <person name="Ma J."/>
        </authorList>
    </citation>
    <scope>NUCLEOTIDE SEQUENCE [LARGE SCALE GENOMIC DNA]</scope>
    <source>
        <strain evidence="1 2">JCM 4395</strain>
    </source>
</reference>
<protein>
    <submittedName>
        <fullName evidence="1">Uncharacterized protein</fullName>
    </submittedName>
</protein>
<dbReference type="Proteomes" id="UP001501777">
    <property type="component" value="Unassembled WGS sequence"/>
</dbReference>